<gene>
    <name evidence="5" type="ORF">Daesc_008281</name>
</gene>
<sequence length="283" mass="30280">MGDKQVWLVTGASRGLGLDIARSALKAGHKVIAGYRSKAKTAAFDEIEALGGTWLQLEMAGDDVESQVQSVIASHGKIDVLINNAGWIMLGSLEDTDLDRVNSIFKTNFLGPLRTIKAVLPSMRARRSGTIVNISSSSILEIYPGLGIYGATKFALDGITEALHAEVAELNIRALLVIPGSLDTEARDTTGAGVHIPLNEGYKGTTLEKVEQMLLSPDILTTATKPAPVAQRIVEAVDRTGIFAGKEIGHILPLGKDTSVSLEKRATFYQNLVKDTKEVCESV</sequence>
<dbReference type="InterPro" id="IPR051911">
    <property type="entry name" value="SDR_oxidoreductase"/>
</dbReference>
<dbReference type="AlphaFoldDB" id="A0AAX6MB93"/>
<dbReference type="Proteomes" id="UP001369815">
    <property type="component" value="Unassembled WGS sequence"/>
</dbReference>
<organism evidence="5 6">
    <name type="scientific">Daldinia eschscholtzii</name>
    <dbReference type="NCBI Taxonomy" id="292717"/>
    <lineage>
        <taxon>Eukaryota</taxon>
        <taxon>Fungi</taxon>
        <taxon>Dikarya</taxon>
        <taxon>Ascomycota</taxon>
        <taxon>Pezizomycotina</taxon>
        <taxon>Sordariomycetes</taxon>
        <taxon>Xylariomycetidae</taxon>
        <taxon>Xylariales</taxon>
        <taxon>Hypoxylaceae</taxon>
        <taxon>Daldinia</taxon>
    </lineage>
</organism>
<reference evidence="5 6" key="1">
    <citation type="journal article" date="2024" name="Front Chem Biol">
        <title>Unveiling the potential of Daldinia eschscholtzii MFLUCC 19-0629 through bioactivity and bioinformatics studies for enhanced sustainable agriculture production.</title>
        <authorList>
            <person name="Brooks S."/>
            <person name="Weaver J.A."/>
            <person name="Klomchit A."/>
            <person name="Alharthi S.A."/>
            <person name="Onlamun T."/>
            <person name="Nurani R."/>
            <person name="Vong T.K."/>
            <person name="Alberti F."/>
            <person name="Greco C."/>
        </authorList>
    </citation>
    <scope>NUCLEOTIDE SEQUENCE [LARGE SCALE GENOMIC DNA]</scope>
    <source>
        <strain evidence="5">MFLUCC 19-0629</strain>
    </source>
</reference>
<proteinExistence type="inferred from homology"/>
<evidence type="ECO:0000313" key="5">
    <source>
        <dbReference type="EMBL" id="KAK6949958.1"/>
    </source>
</evidence>
<protein>
    <recommendedName>
        <fullName evidence="7">Short-chain dehydrogenase/reductase</fullName>
    </recommendedName>
</protein>
<keyword evidence="6" id="KW-1185">Reference proteome</keyword>
<evidence type="ECO:0008006" key="7">
    <source>
        <dbReference type="Google" id="ProtNLM"/>
    </source>
</evidence>
<dbReference type="SUPFAM" id="SSF51735">
    <property type="entry name" value="NAD(P)-binding Rossmann-fold domains"/>
    <property type="match status" value="1"/>
</dbReference>
<dbReference type="PRINTS" id="PR00081">
    <property type="entry name" value="GDHRDH"/>
</dbReference>
<evidence type="ECO:0000313" key="6">
    <source>
        <dbReference type="Proteomes" id="UP001369815"/>
    </source>
</evidence>
<dbReference type="InterPro" id="IPR020904">
    <property type="entry name" value="Sc_DH/Rdtase_CS"/>
</dbReference>
<keyword evidence="3" id="KW-0560">Oxidoreductase</keyword>
<dbReference type="PANTHER" id="PTHR43976">
    <property type="entry name" value="SHORT CHAIN DEHYDROGENASE"/>
    <property type="match status" value="1"/>
</dbReference>
<dbReference type="PRINTS" id="PR00080">
    <property type="entry name" value="SDRFAMILY"/>
</dbReference>
<dbReference type="Pfam" id="PF00106">
    <property type="entry name" value="adh_short"/>
    <property type="match status" value="1"/>
</dbReference>
<keyword evidence="2" id="KW-0521">NADP</keyword>
<dbReference type="InterPro" id="IPR002347">
    <property type="entry name" value="SDR_fam"/>
</dbReference>
<dbReference type="GO" id="GO:0016491">
    <property type="term" value="F:oxidoreductase activity"/>
    <property type="evidence" value="ECO:0007669"/>
    <property type="project" value="UniProtKB-KW"/>
</dbReference>
<evidence type="ECO:0000256" key="1">
    <source>
        <dbReference type="ARBA" id="ARBA00006484"/>
    </source>
</evidence>
<comment type="similarity">
    <text evidence="1 4">Belongs to the short-chain dehydrogenases/reductases (SDR) family.</text>
</comment>
<evidence type="ECO:0000256" key="3">
    <source>
        <dbReference type="ARBA" id="ARBA00023002"/>
    </source>
</evidence>
<name>A0AAX6MB93_9PEZI</name>
<dbReference type="EMBL" id="JBANMG010000008">
    <property type="protein sequence ID" value="KAK6949958.1"/>
    <property type="molecule type" value="Genomic_DNA"/>
</dbReference>
<dbReference type="InterPro" id="IPR036291">
    <property type="entry name" value="NAD(P)-bd_dom_sf"/>
</dbReference>
<dbReference type="PROSITE" id="PS00061">
    <property type="entry name" value="ADH_SHORT"/>
    <property type="match status" value="1"/>
</dbReference>
<evidence type="ECO:0000256" key="2">
    <source>
        <dbReference type="ARBA" id="ARBA00022857"/>
    </source>
</evidence>
<evidence type="ECO:0000256" key="4">
    <source>
        <dbReference type="RuleBase" id="RU000363"/>
    </source>
</evidence>
<comment type="caution">
    <text evidence="5">The sequence shown here is derived from an EMBL/GenBank/DDBJ whole genome shotgun (WGS) entry which is preliminary data.</text>
</comment>
<dbReference type="Gene3D" id="3.40.50.720">
    <property type="entry name" value="NAD(P)-binding Rossmann-like Domain"/>
    <property type="match status" value="1"/>
</dbReference>
<dbReference type="PANTHER" id="PTHR43976:SF16">
    <property type="entry name" value="SHORT-CHAIN DEHYDROGENASE_REDUCTASE FAMILY PROTEIN"/>
    <property type="match status" value="1"/>
</dbReference>
<accession>A0AAX6MB93</accession>